<dbReference type="EMBL" id="CAJVQC010059678">
    <property type="protein sequence ID" value="CAG8799992.1"/>
    <property type="molecule type" value="Genomic_DNA"/>
</dbReference>
<comment type="caution">
    <text evidence="1">The sequence shown here is derived from an EMBL/GenBank/DDBJ whole genome shotgun (WGS) entry which is preliminary data.</text>
</comment>
<evidence type="ECO:0000313" key="2">
    <source>
        <dbReference type="Proteomes" id="UP000789920"/>
    </source>
</evidence>
<proteinExistence type="predicted"/>
<feature type="non-terminal residue" evidence="1">
    <location>
        <position position="1"/>
    </location>
</feature>
<organism evidence="1 2">
    <name type="scientific">Racocetra persica</name>
    <dbReference type="NCBI Taxonomy" id="160502"/>
    <lineage>
        <taxon>Eukaryota</taxon>
        <taxon>Fungi</taxon>
        <taxon>Fungi incertae sedis</taxon>
        <taxon>Mucoromycota</taxon>
        <taxon>Glomeromycotina</taxon>
        <taxon>Glomeromycetes</taxon>
        <taxon>Diversisporales</taxon>
        <taxon>Gigasporaceae</taxon>
        <taxon>Racocetra</taxon>
    </lineage>
</organism>
<name>A0ACA9RMB2_9GLOM</name>
<dbReference type="Proteomes" id="UP000789920">
    <property type="component" value="Unassembled WGS sequence"/>
</dbReference>
<keyword evidence="2" id="KW-1185">Reference proteome</keyword>
<gene>
    <name evidence="1" type="ORF">RPERSI_LOCUS20828</name>
</gene>
<reference evidence="1" key="1">
    <citation type="submission" date="2021-06" db="EMBL/GenBank/DDBJ databases">
        <authorList>
            <person name="Kallberg Y."/>
            <person name="Tangrot J."/>
            <person name="Rosling A."/>
        </authorList>
    </citation>
    <scope>NUCLEOTIDE SEQUENCE</scope>
    <source>
        <strain evidence="1">MA461A</strain>
    </source>
</reference>
<sequence length="92" mass="10853">QEYKTAFASPASISQKEPPKKLLRQAQAQINKKYQEEEQSAILPEERNSAILIPDIVPLLRSNIIFNPNRHRIQQATRRQYTQDKIYYIEKE</sequence>
<protein>
    <submittedName>
        <fullName evidence="1">12092_t:CDS:1</fullName>
    </submittedName>
</protein>
<accession>A0ACA9RMB2</accession>
<evidence type="ECO:0000313" key="1">
    <source>
        <dbReference type="EMBL" id="CAG8799992.1"/>
    </source>
</evidence>